<reference evidence="5 6" key="1">
    <citation type="submission" date="2019-07" db="EMBL/GenBank/DDBJ databases">
        <title>Draft genome assembly of a fouling barnacle, Amphibalanus amphitrite (Darwin, 1854): The first reference genome for Thecostraca.</title>
        <authorList>
            <person name="Kim W."/>
        </authorList>
    </citation>
    <scope>NUCLEOTIDE SEQUENCE [LARGE SCALE GENOMIC DNA]</scope>
    <source>
        <strain evidence="5">SNU_AA5</strain>
        <tissue evidence="5">Soma without cirri and trophi</tissue>
    </source>
</reference>
<dbReference type="InterPro" id="IPR010733">
    <property type="entry name" value="DUF1308"/>
</dbReference>
<accession>A0A6A4W4L6</accession>
<feature type="region of interest" description="Disordered" evidence="2">
    <location>
        <begin position="396"/>
        <end position="458"/>
    </location>
</feature>
<dbReference type="PANTHER" id="PTHR13379:SF0">
    <property type="entry name" value="UPF0415 PROTEIN C7ORF25"/>
    <property type="match status" value="1"/>
</dbReference>
<proteinExistence type="inferred from homology"/>
<comment type="similarity">
    <text evidence="1">Belongs to the UPF0415 family.</text>
</comment>
<evidence type="ECO:0000313" key="6">
    <source>
        <dbReference type="Proteomes" id="UP000440578"/>
    </source>
</evidence>
<evidence type="ECO:0000256" key="2">
    <source>
        <dbReference type="SAM" id="MobiDB-lite"/>
    </source>
</evidence>
<evidence type="ECO:0000256" key="1">
    <source>
        <dbReference type="ARBA" id="ARBA00006588"/>
    </source>
</evidence>
<evidence type="ECO:0000259" key="3">
    <source>
        <dbReference type="Pfam" id="PF07000"/>
    </source>
</evidence>
<dbReference type="Pfam" id="PF18474">
    <property type="entry name" value="DUF5614"/>
    <property type="match status" value="1"/>
</dbReference>
<dbReference type="OrthoDB" id="441890at2759"/>
<feature type="compositionally biased region" description="Low complexity" evidence="2">
    <location>
        <begin position="425"/>
        <end position="446"/>
    </location>
</feature>
<feature type="region of interest" description="Disordered" evidence="2">
    <location>
        <begin position="191"/>
        <end position="236"/>
    </location>
</feature>
<protein>
    <submittedName>
        <fullName evidence="5">UPF0415 protein C7orf25</fullName>
    </submittedName>
</protein>
<evidence type="ECO:0000259" key="4">
    <source>
        <dbReference type="Pfam" id="PF18474"/>
    </source>
</evidence>
<sequence length="692" mass="72757">MADTGVARLDAKVRQGQEILAQLKPLRHIEGCDKLARKVSAELKFLQKLQRKPHMLKEDHLRSSNMESLQAIADTLSAAEGAVAVLAAFTCPETGERVVVDVVAAGGAEWIKVISRNPAALQRVSLGQGEFGQRSTQEQAERYLAAADGNRHYFRPPTVRFVFSAGVGRRLAERLRARGVTVTGQCIDDEQLGVAAGSDSDSDSSADELEEEREETAPLDQEEADNSGERVSATLGSLSPDSGLNLDVTAMLAYVSNLTNGHCHASFSEPVLSQQAAWERETPVKPALDRLFAGRQLVCCRSAERAFVSIVNTVGGPSEQARARLLLQRLQVVEDRTAPATALLAARGKVRGRSAAVFGTGEALRIPTVTANTGFVRAAAGQGVKLTALTHGSRALTEAKEHPPVEGAPAAAAAGGTQPVEDEGSSSSDTSPPSSDVDESVPGSPDAVAPLSQPSPLPVSELTVTAAPAGGGSTGAADGPVAAVDVAALESQQLTDASHLRLEPNLVLVAADAALDAPTAARWLQHTLTPKLLSGEMPSAELVSALVGLSGRHPEQIIEHCLLPLTAGELLTCDDLATRLVTEGLQETHRTQLVRRLCGRPLSPAAVSLLLSLLPVCPPSADLATTLTDRLESSAAEEQHRSSAAFARLLLLTVQRTGHLLDAGERARLAAAAERGRTALRRAVQAALRKLE</sequence>
<feature type="compositionally biased region" description="Low complexity" evidence="2">
    <location>
        <begin position="407"/>
        <end position="416"/>
    </location>
</feature>
<keyword evidence="6" id="KW-1185">Reference proteome</keyword>
<gene>
    <name evidence="5" type="primary">CG025_1</name>
    <name evidence="5" type="ORF">FJT64_003929</name>
</gene>
<dbReference type="PANTHER" id="PTHR13379">
    <property type="entry name" value="UNCHARACTERIZED DUF1308"/>
    <property type="match status" value="1"/>
</dbReference>
<dbReference type="EMBL" id="VIIS01001412">
    <property type="protein sequence ID" value="KAF0298724.1"/>
    <property type="molecule type" value="Genomic_DNA"/>
</dbReference>
<dbReference type="Proteomes" id="UP000440578">
    <property type="component" value="Unassembled WGS sequence"/>
</dbReference>
<feature type="domain" description="DUF5614" evidence="4">
    <location>
        <begin position="26"/>
        <end position="212"/>
    </location>
</feature>
<dbReference type="Gene3D" id="1.25.40.480">
    <property type="match status" value="1"/>
</dbReference>
<comment type="caution">
    <text evidence="5">The sequence shown here is derived from an EMBL/GenBank/DDBJ whole genome shotgun (WGS) entry which is preliminary data.</text>
</comment>
<evidence type="ECO:0000313" key="5">
    <source>
        <dbReference type="EMBL" id="KAF0298724.1"/>
    </source>
</evidence>
<organism evidence="5 6">
    <name type="scientific">Amphibalanus amphitrite</name>
    <name type="common">Striped barnacle</name>
    <name type="synonym">Balanus amphitrite</name>
    <dbReference type="NCBI Taxonomy" id="1232801"/>
    <lineage>
        <taxon>Eukaryota</taxon>
        <taxon>Metazoa</taxon>
        <taxon>Ecdysozoa</taxon>
        <taxon>Arthropoda</taxon>
        <taxon>Crustacea</taxon>
        <taxon>Multicrustacea</taxon>
        <taxon>Cirripedia</taxon>
        <taxon>Thoracica</taxon>
        <taxon>Thoracicalcarea</taxon>
        <taxon>Balanomorpha</taxon>
        <taxon>Balanoidea</taxon>
        <taxon>Balanidae</taxon>
        <taxon>Amphibalaninae</taxon>
        <taxon>Amphibalanus</taxon>
    </lineage>
</organism>
<dbReference type="Pfam" id="PF07000">
    <property type="entry name" value="DUF1308"/>
    <property type="match status" value="1"/>
</dbReference>
<dbReference type="InterPro" id="IPR041076">
    <property type="entry name" value="DUF5614"/>
</dbReference>
<name>A0A6A4W4L6_AMPAM</name>
<feature type="compositionally biased region" description="Acidic residues" evidence="2">
    <location>
        <begin position="200"/>
        <end position="214"/>
    </location>
</feature>
<dbReference type="AlphaFoldDB" id="A0A6A4W4L6"/>
<feature type="domain" description="DUF1308" evidence="3">
    <location>
        <begin position="244"/>
        <end position="402"/>
    </location>
</feature>